<feature type="chain" id="PRO_5038108883" evidence="1">
    <location>
        <begin position="47"/>
        <end position="542"/>
    </location>
</feature>
<keyword evidence="4" id="KW-1185">Reference proteome</keyword>
<keyword evidence="1" id="KW-0732">Signal</keyword>
<gene>
    <name evidence="3" type="ORF">KDL01_07035</name>
</gene>
<dbReference type="AlphaFoldDB" id="A0A941ILH2"/>
<evidence type="ECO:0000259" key="2">
    <source>
        <dbReference type="PROSITE" id="PS50911"/>
    </source>
</evidence>
<evidence type="ECO:0000313" key="3">
    <source>
        <dbReference type="EMBL" id="MBR7833010.1"/>
    </source>
</evidence>
<accession>A0A941ILH2</accession>
<dbReference type="Proteomes" id="UP000675781">
    <property type="component" value="Unassembled WGS sequence"/>
</dbReference>
<organism evidence="3 4">
    <name type="scientific">Actinospica durhamensis</name>
    <dbReference type="NCBI Taxonomy" id="1508375"/>
    <lineage>
        <taxon>Bacteria</taxon>
        <taxon>Bacillati</taxon>
        <taxon>Actinomycetota</taxon>
        <taxon>Actinomycetes</taxon>
        <taxon>Catenulisporales</taxon>
        <taxon>Actinospicaceae</taxon>
        <taxon>Actinospica</taxon>
    </lineage>
</organism>
<proteinExistence type="predicted"/>
<dbReference type="SUPFAM" id="SSF54001">
    <property type="entry name" value="Cysteine proteinases"/>
    <property type="match status" value="1"/>
</dbReference>
<evidence type="ECO:0000256" key="1">
    <source>
        <dbReference type="SAM" id="SignalP"/>
    </source>
</evidence>
<reference evidence="3" key="1">
    <citation type="submission" date="2021-04" db="EMBL/GenBank/DDBJ databases">
        <title>Genome based classification of Actinospica acidithermotolerans sp. nov., an actinobacterium isolated from an Indonesian hot spring.</title>
        <authorList>
            <person name="Kusuma A.B."/>
            <person name="Putra K.E."/>
            <person name="Nafisah S."/>
            <person name="Loh J."/>
            <person name="Nouioui I."/>
            <person name="Goodfellow M."/>
        </authorList>
    </citation>
    <scope>NUCLEOTIDE SEQUENCE</scope>
    <source>
        <strain evidence="3">CSCA 57</strain>
    </source>
</reference>
<sequence length="542" mass="54247">MLMNDRRPVTVPAACTGPKRRHAAWVAAAGLLALPLTVLATPSAFAATEPIKVVFQDNDNVLAGYSASGTSFTTTLGLMAGTNPSVAQLADGSYEAAFEANNDYLGFSHLGGGTLNTTLGMDSGTSPAIAALPGGGWVAAFQDNVNQLYLYDSSGHKINTGLGMAAGTSPALAVQPDGSYRVVFEANNDDLAGYNSSGSNYTTNSGMKAGTGPAIAALPDGTYEVAVEANTTDLTTVHLTSTWSINNTTLGMSAGTSPSVAAQTDGSFKVVFEANNDYLAGYNSSGTNYTTNAGMKAGTGPSIIPLPDGTYEVGVEANTANLTTVHLTSTWSINNTTLGMDAGTSPSLAVPYTTAATSVAGSIAALANANIGKGAGTCSQANSSLNSLGGSEFNTSCTGNGGSAEYWCADFALWVWANSGVNTTGLTAAAGSFVTAASQNGSTLESSSSYAPQVGDAVVYNYGIDGNGPGVASHVGLVTGVNADGSITTANGDFGGGSGGETAFAVTSTVQTATISASQKYVGNTPSSVGMTISYYVTPSGL</sequence>
<dbReference type="EMBL" id="JAGSOG010000020">
    <property type="protein sequence ID" value="MBR7833010.1"/>
    <property type="molecule type" value="Genomic_DNA"/>
</dbReference>
<name>A0A941ILH2_9ACTN</name>
<comment type="caution">
    <text evidence="3">The sequence shown here is derived from an EMBL/GenBank/DDBJ whole genome shotgun (WGS) entry which is preliminary data.</text>
</comment>
<dbReference type="Gene3D" id="3.90.1720.10">
    <property type="entry name" value="endopeptidase domain like (from Nostoc punctiforme)"/>
    <property type="match status" value="1"/>
</dbReference>
<evidence type="ECO:0000313" key="4">
    <source>
        <dbReference type="Proteomes" id="UP000675781"/>
    </source>
</evidence>
<dbReference type="PROSITE" id="PS50911">
    <property type="entry name" value="CHAP"/>
    <property type="match status" value="1"/>
</dbReference>
<protein>
    <submittedName>
        <fullName evidence="3">CHAP domain-containing protein</fullName>
    </submittedName>
</protein>
<dbReference type="Pfam" id="PF05257">
    <property type="entry name" value="CHAP"/>
    <property type="match status" value="1"/>
</dbReference>
<feature type="domain" description="Peptidase C51" evidence="2">
    <location>
        <begin position="383"/>
        <end position="523"/>
    </location>
</feature>
<dbReference type="InterPro" id="IPR007921">
    <property type="entry name" value="CHAP_dom"/>
</dbReference>
<dbReference type="InterPro" id="IPR038765">
    <property type="entry name" value="Papain-like_cys_pep_sf"/>
</dbReference>
<feature type="signal peptide" evidence="1">
    <location>
        <begin position="1"/>
        <end position="46"/>
    </location>
</feature>
<dbReference type="RefSeq" id="WP_212527528.1">
    <property type="nucleotide sequence ID" value="NZ_JAGSOG010000020.1"/>
</dbReference>